<dbReference type="EMBL" id="BSXT01000396">
    <property type="protein sequence ID" value="GMF26435.1"/>
    <property type="molecule type" value="Genomic_DNA"/>
</dbReference>
<reference evidence="2" key="1">
    <citation type="submission" date="2023-04" db="EMBL/GenBank/DDBJ databases">
        <title>Phytophthora fragariaefolia NBRC 109709.</title>
        <authorList>
            <person name="Ichikawa N."/>
            <person name="Sato H."/>
            <person name="Tonouchi N."/>
        </authorList>
    </citation>
    <scope>NUCLEOTIDE SEQUENCE</scope>
    <source>
        <strain evidence="2">NBRC 109709</strain>
    </source>
</reference>
<evidence type="ECO:0000313" key="3">
    <source>
        <dbReference type="Proteomes" id="UP001165121"/>
    </source>
</evidence>
<feature type="compositionally biased region" description="Low complexity" evidence="1">
    <location>
        <begin position="29"/>
        <end position="40"/>
    </location>
</feature>
<comment type="caution">
    <text evidence="2">The sequence shown here is derived from an EMBL/GenBank/DDBJ whole genome shotgun (WGS) entry which is preliminary data.</text>
</comment>
<organism evidence="2 3">
    <name type="scientific">Phytophthora fragariaefolia</name>
    <dbReference type="NCBI Taxonomy" id="1490495"/>
    <lineage>
        <taxon>Eukaryota</taxon>
        <taxon>Sar</taxon>
        <taxon>Stramenopiles</taxon>
        <taxon>Oomycota</taxon>
        <taxon>Peronosporomycetes</taxon>
        <taxon>Peronosporales</taxon>
        <taxon>Peronosporaceae</taxon>
        <taxon>Phytophthora</taxon>
    </lineage>
</organism>
<sequence>MRLHTLKQTYGSVLAEFPSCFFLPRQTARGEAGAEAAGARPSSELRSRDGAGNDGGGGAHRPASTTASDGVGHKAGAEAAGARQLRPRDGAGDGGSGGASRPASTAMGDEADDVAGGHVSTTAMKWTLRQLC</sequence>
<evidence type="ECO:0000256" key="1">
    <source>
        <dbReference type="SAM" id="MobiDB-lite"/>
    </source>
</evidence>
<dbReference type="AlphaFoldDB" id="A0A9W6X167"/>
<accession>A0A9W6X167</accession>
<name>A0A9W6X167_9STRA</name>
<gene>
    <name evidence="2" type="ORF">Pfra01_000499000</name>
</gene>
<feature type="region of interest" description="Disordered" evidence="1">
    <location>
        <begin position="28"/>
        <end position="118"/>
    </location>
</feature>
<protein>
    <submittedName>
        <fullName evidence="2">Unnamed protein product</fullName>
    </submittedName>
</protein>
<dbReference type="Proteomes" id="UP001165121">
    <property type="component" value="Unassembled WGS sequence"/>
</dbReference>
<proteinExistence type="predicted"/>
<keyword evidence="3" id="KW-1185">Reference proteome</keyword>
<evidence type="ECO:0000313" key="2">
    <source>
        <dbReference type="EMBL" id="GMF26435.1"/>
    </source>
</evidence>